<dbReference type="EMBL" id="VFWZ01000008">
    <property type="protein sequence ID" value="TPN82958.1"/>
    <property type="molecule type" value="Genomic_DNA"/>
</dbReference>
<accession>A0A504J4W9</accession>
<dbReference type="AlphaFoldDB" id="A0A504J4W9"/>
<gene>
    <name evidence="1" type="ORF">FHK87_21265</name>
</gene>
<proteinExistence type="predicted"/>
<evidence type="ECO:0000313" key="2">
    <source>
        <dbReference type="Proteomes" id="UP000315540"/>
    </source>
</evidence>
<keyword evidence="2" id="KW-1185">Reference proteome</keyword>
<dbReference type="OrthoDB" id="1160716at2"/>
<dbReference type="Proteomes" id="UP000315540">
    <property type="component" value="Unassembled WGS sequence"/>
</dbReference>
<protein>
    <submittedName>
        <fullName evidence="1">Uncharacterized protein</fullName>
    </submittedName>
</protein>
<reference evidence="1 2" key="1">
    <citation type="submission" date="2019-06" db="EMBL/GenBank/DDBJ databases">
        <authorList>
            <person name="Meng X."/>
        </authorList>
    </citation>
    <scope>NUCLEOTIDE SEQUENCE [LARGE SCALE GENOMIC DNA]</scope>
    <source>
        <strain evidence="1 2">M625</strain>
    </source>
</reference>
<evidence type="ECO:0000313" key="1">
    <source>
        <dbReference type="EMBL" id="TPN82958.1"/>
    </source>
</evidence>
<comment type="caution">
    <text evidence="1">The sequence shown here is derived from an EMBL/GenBank/DDBJ whole genome shotgun (WGS) entry which is preliminary data.</text>
</comment>
<sequence>MEYLDVFYHIFREDMPLLVAEFLPREKYRIFLESYHPYLFTHYTCCFKKENKDKYSLLKITETPFYKYETIKAKPGFIKTNHKQMDQSFFNFLTETISIDTEGWKELYIKETEAYIFIDLFVSRNYSQLSDIELCYYYYFKTTQTAATEIRDHLHEVYFDESLSEKQRKIKIRKYQHKLIYYIAILEKTYLKKDIHTYSFIKEMPQVYKCIHTALDSLIIYMEECCSPYLDDTVSISYEQRIRFINTYYDRSKHLLHLFKAQRLPKDIEKELCKPLLKIQWDDLYPFSYKQRSYYRTYIDLFIRLLTKQETPNHDEIYRLLIALNFNTHNIGKAMSHELITRLDHFDTEQQKQVYLYKQLARVESVPVTAETRYRPEFPGLKGYIINFIRQQIEVSYQTLEIEQWNGKKASGSDIDVREVVDSKVVKRRVNLSIPEIALLGRLFSEIKVINIKDNKQQYFKFLSQIYTSRDNTDISEHSIKNAFYSSSDTTLENVERVLIRMLNTLQKLKASASR</sequence>
<name>A0A504J4W9_9FLAO</name>
<organism evidence="1 2">
    <name type="scientific">Aquimarina algicola</name>
    <dbReference type="NCBI Taxonomy" id="2589995"/>
    <lineage>
        <taxon>Bacteria</taxon>
        <taxon>Pseudomonadati</taxon>
        <taxon>Bacteroidota</taxon>
        <taxon>Flavobacteriia</taxon>
        <taxon>Flavobacteriales</taxon>
        <taxon>Flavobacteriaceae</taxon>
        <taxon>Aquimarina</taxon>
    </lineage>
</organism>